<reference evidence="1" key="1">
    <citation type="submission" date="2020-05" db="EMBL/GenBank/DDBJ databases">
        <authorList>
            <person name="Chiriac C."/>
            <person name="Salcher M."/>
            <person name="Ghai R."/>
            <person name="Kavagutti S V."/>
        </authorList>
    </citation>
    <scope>NUCLEOTIDE SEQUENCE</scope>
</reference>
<dbReference type="InterPro" id="IPR006311">
    <property type="entry name" value="TAT_signal"/>
</dbReference>
<protein>
    <submittedName>
        <fullName evidence="1">Unannotated protein</fullName>
    </submittedName>
</protein>
<gene>
    <name evidence="1" type="ORF">UFOPK3376_02179</name>
</gene>
<name>A0A6J7F2I2_9ZZZZ</name>
<dbReference type="PROSITE" id="PS51318">
    <property type="entry name" value="TAT"/>
    <property type="match status" value="1"/>
</dbReference>
<dbReference type="AlphaFoldDB" id="A0A6J7F2I2"/>
<organism evidence="1">
    <name type="scientific">freshwater metagenome</name>
    <dbReference type="NCBI Taxonomy" id="449393"/>
    <lineage>
        <taxon>unclassified sequences</taxon>
        <taxon>metagenomes</taxon>
        <taxon>ecological metagenomes</taxon>
    </lineage>
</organism>
<accession>A0A6J7F2I2</accession>
<proteinExistence type="predicted"/>
<sequence>MGRRNFLIGAGTLASTTVAWAVSAGVPGASAIRSPKQGKPNLVVNPSFELDGMGTTITGWTLVR</sequence>
<dbReference type="EMBL" id="CAFBLP010000062">
    <property type="protein sequence ID" value="CAB4885743.1"/>
    <property type="molecule type" value="Genomic_DNA"/>
</dbReference>
<evidence type="ECO:0000313" key="1">
    <source>
        <dbReference type="EMBL" id="CAB4885743.1"/>
    </source>
</evidence>